<dbReference type="EMBL" id="AFPZ01000027">
    <property type="protein sequence ID" value="EGQ26904.1"/>
    <property type="molecule type" value="Genomic_DNA"/>
</dbReference>
<organism evidence="1 2">
    <name type="scientific">Sporosarcina newyorkensis 2681</name>
    <dbReference type="NCBI Taxonomy" id="1027292"/>
    <lineage>
        <taxon>Bacteria</taxon>
        <taxon>Bacillati</taxon>
        <taxon>Bacillota</taxon>
        <taxon>Bacilli</taxon>
        <taxon>Bacillales</taxon>
        <taxon>Caryophanaceae</taxon>
        <taxon>Sporosarcina</taxon>
    </lineage>
</organism>
<protein>
    <submittedName>
        <fullName evidence="1">Glutamate-cysteine ligase</fullName>
        <ecNumber evidence="1">6.3.2.2</ecNumber>
    </submittedName>
</protein>
<dbReference type="AlphaFoldDB" id="F9DQL3"/>
<proteinExistence type="predicted"/>
<sequence length="93" mass="11191">MIWIKFVMKRKLLKLIPIEEVVDITSKLFEEPKPAAISEKLEIKNNTKSVDIIYNSLYILNRVLYGEHSNQRNPKHFTFLKERNRASCYFFYH</sequence>
<evidence type="ECO:0000313" key="2">
    <source>
        <dbReference type="Proteomes" id="UP000005316"/>
    </source>
</evidence>
<keyword evidence="1" id="KW-0436">Ligase</keyword>
<dbReference type="GO" id="GO:0004357">
    <property type="term" value="F:glutamate-cysteine ligase activity"/>
    <property type="evidence" value="ECO:0007669"/>
    <property type="project" value="UniProtKB-EC"/>
</dbReference>
<dbReference type="EC" id="6.3.2.2" evidence="1"/>
<dbReference type="Proteomes" id="UP000005316">
    <property type="component" value="Unassembled WGS sequence"/>
</dbReference>
<dbReference type="HOGENOM" id="CLU_2398118_0_0_9"/>
<accession>F9DQL3</accession>
<name>F9DQL3_9BACL</name>
<comment type="caution">
    <text evidence="1">The sequence shown here is derived from an EMBL/GenBank/DDBJ whole genome shotgun (WGS) entry which is preliminary data.</text>
</comment>
<gene>
    <name evidence="1" type="ORF">HMPREF9372_1102</name>
</gene>
<reference evidence="1 2" key="1">
    <citation type="submission" date="2011-04" db="EMBL/GenBank/DDBJ databases">
        <authorList>
            <person name="Muzny D."/>
            <person name="Qin X."/>
            <person name="Deng J."/>
            <person name="Jiang H."/>
            <person name="Liu Y."/>
            <person name="Qu J."/>
            <person name="Song X.-Z."/>
            <person name="Zhang L."/>
            <person name="Thornton R."/>
            <person name="Coyle M."/>
            <person name="Francisco L."/>
            <person name="Jackson L."/>
            <person name="Javaid M."/>
            <person name="Korchina V."/>
            <person name="Kovar C."/>
            <person name="Mata R."/>
            <person name="Mathew T."/>
            <person name="Ngo R."/>
            <person name="Nguyen L."/>
            <person name="Nguyen N."/>
            <person name="Okwuonu G."/>
            <person name="Ongeri F."/>
            <person name="Pham C."/>
            <person name="Simmons D."/>
            <person name="Wilczek-Boney K."/>
            <person name="Hale W."/>
            <person name="Jakkamsetti A."/>
            <person name="Pham P."/>
            <person name="Ruth R."/>
            <person name="San Lucas F."/>
            <person name="Warren J."/>
            <person name="Zhang J."/>
            <person name="Zhao Z."/>
            <person name="Zhou C."/>
            <person name="Zhu D."/>
            <person name="Lee S."/>
            <person name="Bess C."/>
            <person name="Blankenburg K."/>
            <person name="Forbes L."/>
            <person name="Fu Q."/>
            <person name="Gubbala S."/>
            <person name="Hirani K."/>
            <person name="Jayaseelan J.C."/>
            <person name="Lara F."/>
            <person name="Munidasa M."/>
            <person name="Palculict T."/>
            <person name="Patil S."/>
            <person name="Pu L.-L."/>
            <person name="Saada N."/>
            <person name="Tang L."/>
            <person name="Weissenberger G."/>
            <person name="Zhu Y."/>
            <person name="Hemphill L."/>
            <person name="Shang Y."/>
            <person name="Youmans B."/>
            <person name="Ayvaz T."/>
            <person name="Ross M."/>
            <person name="Santibanez J."/>
            <person name="Aqrawi P."/>
            <person name="Gross S."/>
            <person name="Joshi V."/>
            <person name="Fowler G."/>
            <person name="Nazareth L."/>
            <person name="Reid J."/>
            <person name="Worley K."/>
            <person name="Petrosino J."/>
            <person name="Highlander S."/>
            <person name="Gibbs R."/>
        </authorList>
    </citation>
    <scope>NUCLEOTIDE SEQUENCE [LARGE SCALE GENOMIC DNA]</scope>
    <source>
        <strain evidence="1 2">2681</strain>
    </source>
</reference>
<evidence type="ECO:0000313" key="1">
    <source>
        <dbReference type="EMBL" id="EGQ26904.1"/>
    </source>
</evidence>